<evidence type="ECO:0000313" key="2">
    <source>
        <dbReference type="EMBL" id="MDP9828206.1"/>
    </source>
</evidence>
<feature type="region of interest" description="Disordered" evidence="1">
    <location>
        <begin position="102"/>
        <end position="122"/>
    </location>
</feature>
<proteinExistence type="predicted"/>
<reference evidence="2 3" key="1">
    <citation type="submission" date="2023-07" db="EMBL/GenBank/DDBJ databases">
        <title>Sequencing the genomes of 1000 actinobacteria strains.</title>
        <authorList>
            <person name="Klenk H.-P."/>
        </authorList>
    </citation>
    <scope>NUCLEOTIDE SEQUENCE [LARGE SCALE GENOMIC DNA]</scope>
    <source>
        <strain evidence="2 3">DSM 44388</strain>
    </source>
</reference>
<evidence type="ECO:0000256" key="1">
    <source>
        <dbReference type="SAM" id="MobiDB-lite"/>
    </source>
</evidence>
<protein>
    <recommendedName>
        <fullName evidence="4">Oxidoreductase</fullName>
    </recommendedName>
</protein>
<dbReference type="RefSeq" id="WP_307245164.1">
    <property type="nucleotide sequence ID" value="NZ_JAUSQZ010000001.1"/>
</dbReference>
<sequence length="122" mass="14318">MGWFSRRKAAPTEGRAEQRAEVNRVREHLEDFIRTRRGVEAFVEPATTMNPPTVLLIASSGEWTRRRVLNPVVLRELSERLMIPVYDIQQVGYPQRMRDWNERAKRGLPQPVEDTELPPWPQ</sequence>
<feature type="region of interest" description="Disordered" evidence="1">
    <location>
        <begin position="1"/>
        <end position="21"/>
    </location>
</feature>
<keyword evidence="3" id="KW-1185">Reference proteome</keyword>
<accession>A0ABT9P692</accession>
<dbReference type="EMBL" id="JAUSQZ010000001">
    <property type="protein sequence ID" value="MDP9828206.1"/>
    <property type="molecule type" value="Genomic_DNA"/>
</dbReference>
<name>A0ABT9P692_9ACTN</name>
<organism evidence="2 3">
    <name type="scientific">Kineosporia succinea</name>
    <dbReference type="NCBI Taxonomy" id="84632"/>
    <lineage>
        <taxon>Bacteria</taxon>
        <taxon>Bacillati</taxon>
        <taxon>Actinomycetota</taxon>
        <taxon>Actinomycetes</taxon>
        <taxon>Kineosporiales</taxon>
        <taxon>Kineosporiaceae</taxon>
        <taxon>Kineosporia</taxon>
    </lineage>
</organism>
<evidence type="ECO:0008006" key="4">
    <source>
        <dbReference type="Google" id="ProtNLM"/>
    </source>
</evidence>
<gene>
    <name evidence="2" type="ORF">J2S57_003955</name>
</gene>
<evidence type="ECO:0000313" key="3">
    <source>
        <dbReference type="Proteomes" id="UP001235712"/>
    </source>
</evidence>
<dbReference type="Proteomes" id="UP001235712">
    <property type="component" value="Unassembled WGS sequence"/>
</dbReference>
<comment type="caution">
    <text evidence="2">The sequence shown here is derived from an EMBL/GenBank/DDBJ whole genome shotgun (WGS) entry which is preliminary data.</text>
</comment>